<reference evidence="2" key="1">
    <citation type="submission" date="2011-08" db="EMBL/GenBank/DDBJ databases">
        <authorList>
            <person name="Rombauts S."/>
        </authorList>
    </citation>
    <scope>NUCLEOTIDE SEQUENCE</scope>
    <source>
        <strain evidence="2">London</strain>
    </source>
</reference>
<proteinExistence type="predicted"/>
<dbReference type="HOGENOM" id="CLU_2963815_0_0_1"/>
<keyword evidence="2" id="KW-1185">Reference proteome</keyword>
<dbReference type="AlphaFoldDB" id="T1L4P6"/>
<name>T1L4P6_TETUR</name>
<reference evidence="1" key="2">
    <citation type="submission" date="2015-06" db="UniProtKB">
        <authorList>
            <consortium name="EnsemblMetazoa"/>
        </authorList>
    </citation>
    <scope>IDENTIFICATION</scope>
</reference>
<dbReference type="EnsemblMetazoa" id="tetur406g00010.1">
    <property type="protein sequence ID" value="tetur406g00010.1"/>
    <property type="gene ID" value="tetur406g00010"/>
</dbReference>
<dbReference type="EMBL" id="CAEY01001153">
    <property type="status" value="NOT_ANNOTATED_CDS"/>
    <property type="molecule type" value="Genomic_DNA"/>
</dbReference>
<organism evidence="1 2">
    <name type="scientific">Tetranychus urticae</name>
    <name type="common">Two-spotted spider mite</name>
    <dbReference type="NCBI Taxonomy" id="32264"/>
    <lineage>
        <taxon>Eukaryota</taxon>
        <taxon>Metazoa</taxon>
        <taxon>Ecdysozoa</taxon>
        <taxon>Arthropoda</taxon>
        <taxon>Chelicerata</taxon>
        <taxon>Arachnida</taxon>
        <taxon>Acari</taxon>
        <taxon>Acariformes</taxon>
        <taxon>Trombidiformes</taxon>
        <taxon>Prostigmata</taxon>
        <taxon>Eleutherengona</taxon>
        <taxon>Raphignathae</taxon>
        <taxon>Tetranychoidea</taxon>
        <taxon>Tetranychidae</taxon>
        <taxon>Tetranychus</taxon>
    </lineage>
</organism>
<protein>
    <submittedName>
        <fullName evidence="1">Uncharacterized protein</fullName>
    </submittedName>
</protein>
<dbReference type="Proteomes" id="UP000015104">
    <property type="component" value="Unassembled WGS sequence"/>
</dbReference>
<sequence>MRSPFSLAHIPVIHWSDVHPVPVDYPFAPVIVLLDTGPDDYPAPTGIDSYPCHWSLRWS</sequence>
<evidence type="ECO:0000313" key="1">
    <source>
        <dbReference type="EnsemblMetazoa" id="tetur406g00010.1"/>
    </source>
</evidence>
<evidence type="ECO:0000313" key="2">
    <source>
        <dbReference type="Proteomes" id="UP000015104"/>
    </source>
</evidence>
<accession>T1L4P6</accession>